<proteinExistence type="predicted"/>
<reference evidence="1 2" key="1">
    <citation type="journal article" date="2018" name="Sci. Rep.">
        <title>Genomic signatures of local adaptation to the degree of environmental predictability in rotifers.</title>
        <authorList>
            <person name="Franch-Gras L."/>
            <person name="Hahn C."/>
            <person name="Garcia-Roger E.M."/>
            <person name="Carmona M.J."/>
            <person name="Serra M."/>
            <person name="Gomez A."/>
        </authorList>
    </citation>
    <scope>NUCLEOTIDE SEQUENCE [LARGE SCALE GENOMIC DNA]</scope>
    <source>
        <strain evidence="1">HYR1</strain>
    </source>
</reference>
<comment type="caution">
    <text evidence="1">The sequence shown here is derived from an EMBL/GenBank/DDBJ whole genome shotgun (WGS) entry which is preliminary data.</text>
</comment>
<evidence type="ECO:0000313" key="2">
    <source>
        <dbReference type="Proteomes" id="UP000276133"/>
    </source>
</evidence>
<accession>A0A3M7QWS8</accession>
<evidence type="ECO:0000313" key="1">
    <source>
        <dbReference type="EMBL" id="RNA15792.1"/>
    </source>
</evidence>
<dbReference type="AlphaFoldDB" id="A0A3M7QWS8"/>
<protein>
    <submittedName>
        <fullName evidence="1">Zinc finger MYM-type 1-like</fullName>
    </submittedName>
</protein>
<dbReference type="OrthoDB" id="10063284at2759"/>
<dbReference type="EMBL" id="REGN01004888">
    <property type="protein sequence ID" value="RNA15792.1"/>
    <property type="molecule type" value="Genomic_DNA"/>
</dbReference>
<organism evidence="1 2">
    <name type="scientific">Brachionus plicatilis</name>
    <name type="common">Marine rotifer</name>
    <name type="synonym">Brachionus muelleri</name>
    <dbReference type="NCBI Taxonomy" id="10195"/>
    <lineage>
        <taxon>Eukaryota</taxon>
        <taxon>Metazoa</taxon>
        <taxon>Spiralia</taxon>
        <taxon>Gnathifera</taxon>
        <taxon>Rotifera</taxon>
        <taxon>Eurotatoria</taxon>
        <taxon>Monogononta</taxon>
        <taxon>Pseudotrocha</taxon>
        <taxon>Ploima</taxon>
        <taxon>Brachionidae</taxon>
        <taxon>Brachionus</taxon>
    </lineage>
</organism>
<gene>
    <name evidence="1" type="ORF">BpHYR1_028346</name>
</gene>
<feature type="non-terminal residue" evidence="1">
    <location>
        <position position="151"/>
    </location>
</feature>
<dbReference type="Proteomes" id="UP000276133">
    <property type="component" value="Unassembled WGS sequence"/>
</dbReference>
<keyword evidence="2" id="KW-1185">Reference proteome</keyword>
<sequence>MFCLPCFLFYKESTNEKKICSSKEFCLYGSNNWINGLKTVSNHEKSKCHIDSCVAYGEFKKTNISEKISENYSLYRKSREEKINSNRNILHRIIDLEILCAKNYLAFRGSDAKYYKKNHNILEKKRVPVPQNLVTALASYTQLHLDRPQPL</sequence>
<name>A0A3M7QWS8_BRAPC</name>